<gene>
    <name evidence="1" type="ORF">MRB53_010873</name>
</gene>
<dbReference type="Proteomes" id="UP001234297">
    <property type="component" value="Chromosome 3"/>
</dbReference>
<organism evidence="1 2">
    <name type="scientific">Persea americana</name>
    <name type="common">Avocado</name>
    <dbReference type="NCBI Taxonomy" id="3435"/>
    <lineage>
        <taxon>Eukaryota</taxon>
        <taxon>Viridiplantae</taxon>
        <taxon>Streptophyta</taxon>
        <taxon>Embryophyta</taxon>
        <taxon>Tracheophyta</taxon>
        <taxon>Spermatophyta</taxon>
        <taxon>Magnoliopsida</taxon>
        <taxon>Magnoliidae</taxon>
        <taxon>Laurales</taxon>
        <taxon>Lauraceae</taxon>
        <taxon>Persea</taxon>
    </lineage>
</organism>
<comment type="caution">
    <text evidence="1">The sequence shown here is derived from an EMBL/GenBank/DDBJ whole genome shotgun (WGS) entry which is preliminary data.</text>
</comment>
<reference evidence="1 2" key="1">
    <citation type="journal article" date="2022" name="Hortic Res">
        <title>A haplotype resolved chromosomal level avocado genome allows analysis of novel avocado genes.</title>
        <authorList>
            <person name="Nath O."/>
            <person name="Fletcher S.J."/>
            <person name="Hayward A."/>
            <person name="Shaw L.M."/>
            <person name="Masouleh A.K."/>
            <person name="Furtado A."/>
            <person name="Henry R.J."/>
            <person name="Mitter N."/>
        </authorList>
    </citation>
    <scope>NUCLEOTIDE SEQUENCE [LARGE SCALE GENOMIC DNA]</scope>
    <source>
        <strain evidence="2">cv. Hass</strain>
    </source>
</reference>
<evidence type="ECO:0000313" key="1">
    <source>
        <dbReference type="EMBL" id="KAJ8636606.1"/>
    </source>
</evidence>
<proteinExistence type="predicted"/>
<sequence>MIIGNQIDEATKKISGAIGVDLDIANKRDKINEELRKLPNLSRAERHKALIAIGCDHEMAALCFTLENDEKEDFVRALLSGGL</sequence>
<name>A0ACC2LU71_PERAE</name>
<accession>A0ACC2LU71</accession>
<evidence type="ECO:0000313" key="2">
    <source>
        <dbReference type="Proteomes" id="UP001234297"/>
    </source>
</evidence>
<dbReference type="EMBL" id="CM056811">
    <property type="protein sequence ID" value="KAJ8636606.1"/>
    <property type="molecule type" value="Genomic_DNA"/>
</dbReference>
<keyword evidence="2" id="KW-1185">Reference proteome</keyword>
<protein>
    <submittedName>
        <fullName evidence="1">Uncharacterized protein</fullName>
    </submittedName>
</protein>